<feature type="compositionally biased region" description="Basic and acidic residues" evidence="2">
    <location>
        <begin position="574"/>
        <end position="584"/>
    </location>
</feature>
<proteinExistence type="inferred from homology"/>
<dbReference type="PROSITE" id="PS51756">
    <property type="entry name" value="LXG"/>
    <property type="match status" value="1"/>
</dbReference>
<sequence length="584" mass="65771">MSIDMYLGSSQMQAASTEATVEQAMAGLDQLDSAVSGFLDSGSELKGQTYDSARAYVQAVIQPLKEGTRLYLEAVRDSVSRFPEAYQEEVGPEDLRQSDLEDQIAQCDAVIKTGQELLADMQAHPVGQKHEQRISAMKDSLSLVQGARQELQDKLDKLLAFNARSPQIFDGLAELEQALATGRSQTKGAWQADSQTFVIPSDLGWARTIDDLKFAKVYQVSRPEGMSDQDYQVYLRTLHEQAKAFEADGWTQEAVRKSYLSAVAVGYDSRQDIPLSQQLAAFYEEAHIVGSSLFNRMLTAAYRKDQKGQEKTLDMLYKVLGAEVDANGFLQLTNMKLTDTDQTGSYRFTKAMDEALVFDDKFSSLVQGAYPQGLPSKAKAGSADYVKAQQTHQFRYYLDKKNNDALRATYPDEANDLERIKRFNAEHSYNSFVGEKARYHNKYQGNPEDYPTHIDQYGENYKYVSSGSGFHTEFIIDKKGSLVSQWNAYEFDENGIVNSDPNKVYTKEEQLQLVDGNSVNYAENSDGTYHDKVDADPVSEYDSKVRKEVGKYWKNPVTGYNYTDNPNYFDTEESEKKANERLKG</sequence>
<dbReference type="AlphaFoldDB" id="A0A346NBA6"/>
<comment type="similarity">
    <text evidence="1">In the N-terminal section; belongs to the LXG family.</text>
</comment>
<organism evidence="4 5">
    <name type="scientific">Streptococcus chenjunshii</name>
    <dbReference type="NCBI Taxonomy" id="2173853"/>
    <lineage>
        <taxon>Bacteria</taxon>
        <taxon>Bacillati</taxon>
        <taxon>Bacillota</taxon>
        <taxon>Bacilli</taxon>
        <taxon>Lactobacillales</taxon>
        <taxon>Streptococcaceae</taxon>
        <taxon>Streptococcus</taxon>
    </lineage>
</organism>
<dbReference type="KEGG" id="schj:DDV21_004020"/>
<dbReference type="InterPro" id="IPR021462">
    <property type="entry name" value="DUF3114"/>
</dbReference>
<evidence type="ECO:0000313" key="5">
    <source>
        <dbReference type="Proteomes" id="UP000246115"/>
    </source>
</evidence>
<evidence type="ECO:0000259" key="3">
    <source>
        <dbReference type="PROSITE" id="PS51756"/>
    </source>
</evidence>
<evidence type="ECO:0000313" key="4">
    <source>
        <dbReference type="EMBL" id="AXQ78301.1"/>
    </source>
</evidence>
<dbReference type="RefSeq" id="WP_117287771.1">
    <property type="nucleotide sequence ID" value="NZ_CP031733.1"/>
</dbReference>
<evidence type="ECO:0000256" key="1">
    <source>
        <dbReference type="ARBA" id="ARBA00034117"/>
    </source>
</evidence>
<evidence type="ECO:0000256" key="2">
    <source>
        <dbReference type="SAM" id="MobiDB-lite"/>
    </source>
</evidence>
<gene>
    <name evidence="4" type="ORF">DDV21_004020</name>
</gene>
<dbReference type="Proteomes" id="UP000246115">
    <property type="component" value="Chromosome"/>
</dbReference>
<dbReference type="Pfam" id="PF04740">
    <property type="entry name" value="LXG"/>
    <property type="match status" value="1"/>
</dbReference>
<dbReference type="Pfam" id="PF11311">
    <property type="entry name" value="DUF3114"/>
    <property type="match status" value="1"/>
</dbReference>
<dbReference type="InterPro" id="IPR006829">
    <property type="entry name" value="LXG_dom"/>
</dbReference>
<feature type="region of interest" description="Disordered" evidence="2">
    <location>
        <begin position="563"/>
        <end position="584"/>
    </location>
</feature>
<accession>A0A346NBA6</accession>
<reference evidence="5" key="1">
    <citation type="submission" date="2018-08" db="EMBL/GenBank/DDBJ databases">
        <title>Streptococcus chenjunshii sp. nov., isolated from stools sample of the Tibetan antelope in the Qinghai-Tibet plateau, China.</title>
        <authorList>
            <person name="Tian Z."/>
        </authorList>
    </citation>
    <scope>NUCLEOTIDE SEQUENCE [LARGE SCALE GENOMIC DNA]</scope>
    <source>
        <strain evidence="5">Z15</strain>
    </source>
</reference>
<name>A0A346NBA6_9STRE</name>
<feature type="domain" description="LXG" evidence="3">
    <location>
        <begin position="1"/>
        <end position="226"/>
    </location>
</feature>
<protein>
    <submittedName>
        <fullName evidence="4">DUF3114 domain-containing protein</fullName>
    </submittedName>
</protein>
<dbReference type="EMBL" id="CP031733">
    <property type="protein sequence ID" value="AXQ78301.1"/>
    <property type="molecule type" value="Genomic_DNA"/>
</dbReference>